<dbReference type="EMBL" id="JAUEPR010000027">
    <property type="protein sequence ID" value="KAK0474435.1"/>
    <property type="molecule type" value="Genomic_DNA"/>
</dbReference>
<name>A0AA39UD95_9AGAR</name>
<sequence>MTRNCQTFPYLYDSNFDLKLEVGFSWDGMYCPDRFFRELKEVQKGLDERVKLIIPKTTSRSSSLLESREKEDREVYGDYPGFERLERIRGLAGLEVAYCNEEALVYSHKNGSDD</sequence>
<accession>A0AA39UD95</accession>
<reference evidence="1" key="1">
    <citation type="submission" date="2023-06" db="EMBL/GenBank/DDBJ databases">
        <authorList>
            <consortium name="Lawrence Berkeley National Laboratory"/>
            <person name="Ahrendt S."/>
            <person name="Sahu N."/>
            <person name="Indic B."/>
            <person name="Wong-Bajracharya J."/>
            <person name="Merenyi Z."/>
            <person name="Ke H.-M."/>
            <person name="Monk M."/>
            <person name="Kocsube S."/>
            <person name="Drula E."/>
            <person name="Lipzen A."/>
            <person name="Balint B."/>
            <person name="Henrissat B."/>
            <person name="Andreopoulos B."/>
            <person name="Martin F.M."/>
            <person name="Harder C.B."/>
            <person name="Rigling D."/>
            <person name="Ford K.L."/>
            <person name="Foster G.D."/>
            <person name="Pangilinan J."/>
            <person name="Papanicolaou A."/>
            <person name="Barry K."/>
            <person name="LaButti K."/>
            <person name="Viragh M."/>
            <person name="Koriabine M."/>
            <person name="Yan M."/>
            <person name="Riley R."/>
            <person name="Champramary S."/>
            <person name="Plett K.L."/>
            <person name="Tsai I.J."/>
            <person name="Slot J."/>
            <person name="Sipos G."/>
            <person name="Plett J."/>
            <person name="Nagy L.G."/>
            <person name="Grigoriev I.V."/>
        </authorList>
    </citation>
    <scope>NUCLEOTIDE SEQUENCE</scope>
    <source>
        <strain evidence="1">ICMP 16352</strain>
    </source>
</reference>
<keyword evidence="2" id="KW-1185">Reference proteome</keyword>
<evidence type="ECO:0000313" key="2">
    <source>
        <dbReference type="Proteomes" id="UP001175227"/>
    </source>
</evidence>
<comment type="caution">
    <text evidence="1">The sequence shown here is derived from an EMBL/GenBank/DDBJ whole genome shotgun (WGS) entry which is preliminary data.</text>
</comment>
<dbReference type="AlphaFoldDB" id="A0AA39UD95"/>
<protein>
    <submittedName>
        <fullName evidence="1">Uncharacterized protein</fullName>
    </submittedName>
</protein>
<dbReference type="Proteomes" id="UP001175227">
    <property type="component" value="Unassembled WGS sequence"/>
</dbReference>
<organism evidence="1 2">
    <name type="scientific">Armillaria novae-zelandiae</name>
    <dbReference type="NCBI Taxonomy" id="153914"/>
    <lineage>
        <taxon>Eukaryota</taxon>
        <taxon>Fungi</taxon>
        <taxon>Dikarya</taxon>
        <taxon>Basidiomycota</taxon>
        <taxon>Agaricomycotina</taxon>
        <taxon>Agaricomycetes</taxon>
        <taxon>Agaricomycetidae</taxon>
        <taxon>Agaricales</taxon>
        <taxon>Marasmiineae</taxon>
        <taxon>Physalacriaceae</taxon>
        <taxon>Armillaria</taxon>
    </lineage>
</organism>
<gene>
    <name evidence="1" type="ORF">IW261DRAFT_1423014</name>
</gene>
<proteinExistence type="predicted"/>
<evidence type="ECO:0000313" key="1">
    <source>
        <dbReference type="EMBL" id="KAK0474435.1"/>
    </source>
</evidence>